<dbReference type="GO" id="GO:0004713">
    <property type="term" value="F:protein tyrosine kinase activity"/>
    <property type="evidence" value="ECO:0007669"/>
    <property type="project" value="TreeGrafter"/>
</dbReference>
<dbReference type="InParanoid" id="A0A1Y5TT89"/>
<sequence>MMNLQAQIFEIIQGIWRRRWYAIGIAWLVCLVGWFVVMRLPDVYSSQARVYVDMDSMLRPLLKDITVDTDLIEQVATVRKTMLSRANLQEVARTADLDLAVRNEKEMEALLNALAEDIKLVAEGKDLVTISYHHEDARKAQAVVQALLTIFVEQNLGESRDEMETARAFLDQQIAANEQRLRDAERKLAEFKAANIEVLQSPGGFSTAAANAKRQIEDMNLNYQDALAVRDRLRSTLAETPEYLEVNSPAGMIIRGGNVSTPLESLEQRIHEQARTLDDMLTRYTEQHPDVISLRNTIKNLQEQYEREKTREELERASSGGTPAGKQQVPNPLFEQLKLRMIEADAELASKRRHLAAAERQAARLEELAFSALDVEAKMADYSRDYEVVKRNYEDLLRRREAAAMTEAVDRSTSIKFRIIDPPEVAMLPDGPPRKILLGAVLVVSLGAGLGFVFLLTQVDETFNNASRLREAFGFNVVGSVSGVISKARRGRMRFELMGFVSVVLVLVIVCAGLVVGSAGISQRLAKLDLQEVQSRLEQLI</sequence>
<dbReference type="InterPro" id="IPR050445">
    <property type="entry name" value="Bact_polysacc_biosynth/exp"/>
</dbReference>
<feature type="transmembrane region" description="Helical" evidence="8">
    <location>
        <begin position="20"/>
        <end position="37"/>
    </location>
</feature>
<evidence type="ECO:0000313" key="10">
    <source>
        <dbReference type="EMBL" id="SLN69121.1"/>
    </source>
</evidence>
<feature type="transmembrane region" description="Helical" evidence="8">
    <location>
        <begin position="436"/>
        <end position="456"/>
    </location>
</feature>
<keyword evidence="10" id="KW-0418">Kinase</keyword>
<dbReference type="InterPro" id="IPR014345">
    <property type="entry name" value="XrtA_polysacc_chain"/>
</dbReference>
<accession>A0A1Y5TT89</accession>
<feature type="domain" description="Polysaccharide chain length determinant N-terminal" evidence="9">
    <location>
        <begin position="8"/>
        <end position="93"/>
    </location>
</feature>
<dbReference type="InterPro" id="IPR003856">
    <property type="entry name" value="LPS_length_determ_N"/>
</dbReference>
<dbReference type="NCBIfam" id="TIGR03007">
    <property type="entry name" value="pepcterm_ChnLen"/>
    <property type="match status" value="1"/>
</dbReference>
<feature type="transmembrane region" description="Helical" evidence="8">
    <location>
        <begin position="497"/>
        <end position="521"/>
    </location>
</feature>
<comment type="subcellular location">
    <subcellularLocation>
        <location evidence="1">Cell membrane</location>
        <topology evidence="1">Multi-pass membrane protein</topology>
    </subcellularLocation>
</comment>
<keyword evidence="3 8" id="KW-0812">Transmembrane</keyword>
<keyword evidence="10" id="KW-0808">Transferase</keyword>
<organism evidence="10 11">
    <name type="scientific">Oceanibacterium hippocampi</name>
    <dbReference type="NCBI Taxonomy" id="745714"/>
    <lineage>
        <taxon>Bacteria</taxon>
        <taxon>Pseudomonadati</taxon>
        <taxon>Pseudomonadota</taxon>
        <taxon>Alphaproteobacteria</taxon>
        <taxon>Sneathiellales</taxon>
        <taxon>Sneathiellaceae</taxon>
        <taxon>Oceanibacterium</taxon>
    </lineage>
</organism>
<evidence type="ECO:0000256" key="2">
    <source>
        <dbReference type="ARBA" id="ARBA00022475"/>
    </source>
</evidence>
<dbReference type="PANTHER" id="PTHR32309">
    <property type="entry name" value="TYROSINE-PROTEIN KINASE"/>
    <property type="match status" value="1"/>
</dbReference>
<proteinExistence type="predicted"/>
<evidence type="ECO:0000256" key="3">
    <source>
        <dbReference type="ARBA" id="ARBA00022692"/>
    </source>
</evidence>
<evidence type="ECO:0000256" key="5">
    <source>
        <dbReference type="ARBA" id="ARBA00023136"/>
    </source>
</evidence>
<feature type="coiled-coil region" evidence="6">
    <location>
        <begin position="167"/>
        <end position="229"/>
    </location>
</feature>
<evidence type="ECO:0000256" key="7">
    <source>
        <dbReference type="SAM" id="MobiDB-lite"/>
    </source>
</evidence>
<reference evidence="10 11" key="1">
    <citation type="submission" date="2017-03" db="EMBL/GenBank/DDBJ databases">
        <authorList>
            <person name="Afonso C.L."/>
            <person name="Miller P.J."/>
            <person name="Scott M.A."/>
            <person name="Spackman E."/>
            <person name="Goraichik I."/>
            <person name="Dimitrov K.M."/>
            <person name="Suarez D.L."/>
            <person name="Swayne D.E."/>
        </authorList>
    </citation>
    <scope>NUCLEOTIDE SEQUENCE [LARGE SCALE GENOMIC DNA]</scope>
    <source>
        <strain evidence="10 11">CECT 7691</strain>
    </source>
</reference>
<keyword evidence="5 8" id="KW-0472">Membrane</keyword>
<dbReference type="RefSeq" id="WP_176245094.1">
    <property type="nucleotide sequence ID" value="NZ_FWFR01000003.1"/>
</dbReference>
<keyword evidence="6" id="KW-0175">Coiled coil</keyword>
<dbReference type="Proteomes" id="UP000193200">
    <property type="component" value="Unassembled WGS sequence"/>
</dbReference>
<keyword evidence="11" id="KW-1185">Reference proteome</keyword>
<evidence type="ECO:0000256" key="4">
    <source>
        <dbReference type="ARBA" id="ARBA00022989"/>
    </source>
</evidence>
<dbReference type="PANTHER" id="PTHR32309:SF13">
    <property type="entry name" value="FERRIC ENTEROBACTIN TRANSPORT PROTEIN FEPE"/>
    <property type="match status" value="1"/>
</dbReference>
<name>A0A1Y5TT89_9PROT</name>
<evidence type="ECO:0000259" key="9">
    <source>
        <dbReference type="Pfam" id="PF02706"/>
    </source>
</evidence>
<keyword evidence="4 8" id="KW-1133">Transmembrane helix</keyword>
<protein>
    <submittedName>
        <fullName evidence="10">Tyrosine kinase</fullName>
    </submittedName>
</protein>
<evidence type="ECO:0000256" key="8">
    <source>
        <dbReference type="SAM" id="Phobius"/>
    </source>
</evidence>
<evidence type="ECO:0000256" key="6">
    <source>
        <dbReference type="SAM" id="Coils"/>
    </source>
</evidence>
<feature type="region of interest" description="Disordered" evidence="7">
    <location>
        <begin position="305"/>
        <end position="329"/>
    </location>
</feature>
<evidence type="ECO:0000313" key="11">
    <source>
        <dbReference type="Proteomes" id="UP000193200"/>
    </source>
</evidence>
<keyword evidence="2" id="KW-1003">Cell membrane</keyword>
<gene>
    <name evidence="10" type="ORF">OCH7691_03158</name>
</gene>
<evidence type="ECO:0000256" key="1">
    <source>
        <dbReference type="ARBA" id="ARBA00004651"/>
    </source>
</evidence>
<dbReference type="GO" id="GO:0005886">
    <property type="term" value="C:plasma membrane"/>
    <property type="evidence" value="ECO:0007669"/>
    <property type="project" value="UniProtKB-SubCell"/>
</dbReference>
<dbReference type="Pfam" id="PF02706">
    <property type="entry name" value="Wzz"/>
    <property type="match status" value="1"/>
</dbReference>
<dbReference type="AlphaFoldDB" id="A0A1Y5TT89"/>
<dbReference type="EMBL" id="FWFR01000003">
    <property type="protein sequence ID" value="SLN69121.1"/>
    <property type="molecule type" value="Genomic_DNA"/>
</dbReference>
<feature type="compositionally biased region" description="Basic and acidic residues" evidence="7">
    <location>
        <begin position="305"/>
        <end position="316"/>
    </location>
</feature>